<dbReference type="GO" id="GO:0016301">
    <property type="term" value="F:kinase activity"/>
    <property type="evidence" value="ECO:0007669"/>
    <property type="project" value="UniProtKB-KW"/>
</dbReference>
<dbReference type="EMBL" id="JAUEPR010000069">
    <property type="protein sequence ID" value="KAK0468664.1"/>
    <property type="molecule type" value="Genomic_DNA"/>
</dbReference>
<keyword evidence="3" id="KW-0418">Kinase</keyword>
<gene>
    <name evidence="3" type="ORF">IW261DRAFT_1372928</name>
</gene>
<keyword evidence="4" id="KW-1185">Reference proteome</keyword>
<feature type="domain" description="Aminoglycoside phosphotransferase" evidence="2">
    <location>
        <begin position="3"/>
        <end position="233"/>
    </location>
</feature>
<sequence length="386" mass="43289">MRGSYNLVYVITFPDGRKWVARIPEPSYTDSRKIESMVGTMRLITERTSLPLPIVYAYDSTRNNSLGYAYVLLSFIEGVPLSDIWTKRDALTDANRRHIFEHVANSMAQLRVLEFDRIGELEFTGPDRSYTIGPLRKIEEGQIIREIGPFPTALSYINEVASLHAEKNNESPSAYAHHSLLRLLSLFLPNRRFDGPPFVLSPPDLDSQNVMVDPVTFDVTGFLDWDDVSVGPREGGYARYPAWITRDWDPFIYDWPPPSSLEEVSDDEEAGKPIPGGDDHVENSSSREEPPEVLQAHRDLYHAIYSDIDPIGAEVTHRSHIFEAVVIALTQPELSAEIMSKLISHVFEDKWVGMGELLLGIEGGEWLASMRRGGCAPSGDLVADSA</sequence>
<reference evidence="3" key="1">
    <citation type="submission" date="2023-06" db="EMBL/GenBank/DDBJ databases">
        <authorList>
            <consortium name="Lawrence Berkeley National Laboratory"/>
            <person name="Ahrendt S."/>
            <person name="Sahu N."/>
            <person name="Indic B."/>
            <person name="Wong-Bajracharya J."/>
            <person name="Merenyi Z."/>
            <person name="Ke H.-M."/>
            <person name="Monk M."/>
            <person name="Kocsube S."/>
            <person name="Drula E."/>
            <person name="Lipzen A."/>
            <person name="Balint B."/>
            <person name="Henrissat B."/>
            <person name="Andreopoulos B."/>
            <person name="Martin F.M."/>
            <person name="Harder C.B."/>
            <person name="Rigling D."/>
            <person name="Ford K.L."/>
            <person name="Foster G.D."/>
            <person name="Pangilinan J."/>
            <person name="Papanicolaou A."/>
            <person name="Barry K."/>
            <person name="LaButti K."/>
            <person name="Viragh M."/>
            <person name="Koriabine M."/>
            <person name="Yan M."/>
            <person name="Riley R."/>
            <person name="Champramary S."/>
            <person name="Plett K.L."/>
            <person name="Tsai I.J."/>
            <person name="Slot J."/>
            <person name="Sipos G."/>
            <person name="Plett J."/>
            <person name="Nagy L.G."/>
            <person name="Grigoriev I.V."/>
        </authorList>
    </citation>
    <scope>NUCLEOTIDE SEQUENCE</scope>
    <source>
        <strain evidence="3">ICMP 16352</strain>
    </source>
</reference>
<protein>
    <submittedName>
        <fullName evidence="3">Kinase-like domain-containing protein</fullName>
    </submittedName>
</protein>
<feature type="compositionally biased region" description="Basic and acidic residues" evidence="1">
    <location>
        <begin position="277"/>
        <end position="292"/>
    </location>
</feature>
<dbReference type="InterPro" id="IPR002575">
    <property type="entry name" value="Aminoglycoside_PTrfase"/>
</dbReference>
<dbReference type="Pfam" id="PF01636">
    <property type="entry name" value="APH"/>
    <property type="match status" value="1"/>
</dbReference>
<dbReference type="InterPro" id="IPR011009">
    <property type="entry name" value="Kinase-like_dom_sf"/>
</dbReference>
<evidence type="ECO:0000313" key="4">
    <source>
        <dbReference type="Proteomes" id="UP001175227"/>
    </source>
</evidence>
<dbReference type="PANTHER" id="PTHR21310:SF15">
    <property type="entry name" value="AMINOGLYCOSIDE PHOSPHOTRANSFERASE DOMAIN-CONTAINING PROTEIN"/>
    <property type="match status" value="1"/>
</dbReference>
<comment type="caution">
    <text evidence="3">The sequence shown here is derived from an EMBL/GenBank/DDBJ whole genome shotgun (WGS) entry which is preliminary data.</text>
</comment>
<dbReference type="InterPro" id="IPR051678">
    <property type="entry name" value="AGP_Transferase"/>
</dbReference>
<evidence type="ECO:0000259" key="2">
    <source>
        <dbReference type="Pfam" id="PF01636"/>
    </source>
</evidence>
<evidence type="ECO:0000313" key="3">
    <source>
        <dbReference type="EMBL" id="KAK0468664.1"/>
    </source>
</evidence>
<dbReference type="SUPFAM" id="SSF56112">
    <property type="entry name" value="Protein kinase-like (PK-like)"/>
    <property type="match status" value="1"/>
</dbReference>
<keyword evidence="3" id="KW-0808">Transferase</keyword>
<evidence type="ECO:0000256" key="1">
    <source>
        <dbReference type="SAM" id="MobiDB-lite"/>
    </source>
</evidence>
<name>A0AA39NNC9_9AGAR</name>
<proteinExistence type="predicted"/>
<dbReference type="AlphaFoldDB" id="A0AA39NNC9"/>
<feature type="region of interest" description="Disordered" evidence="1">
    <location>
        <begin position="259"/>
        <end position="292"/>
    </location>
</feature>
<organism evidence="3 4">
    <name type="scientific">Armillaria novae-zelandiae</name>
    <dbReference type="NCBI Taxonomy" id="153914"/>
    <lineage>
        <taxon>Eukaryota</taxon>
        <taxon>Fungi</taxon>
        <taxon>Dikarya</taxon>
        <taxon>Basidiomycota</taxon>
        <taxon>Agaricomycotina</taxon>
        <taxon>Agaricomycetes</taxon>
        <taxon>Agaricomycetidae</taxon>
        <taxon>Agaricales</taxon>
        <taxon>Marasmiineae</taxon>
        <taxon>Physalacriaceae</taxon>
        <taxon>Armillaria</taxon>
    </lineage>
</organism>
<dbReference type="Proteomes" id="UP001175227">
    <property type="component" value="Unassembled WGS sequence"/>
</dbReference>
<dbReference type="PANTHER" id="PTHR21310">
    <property type="entry name" value="AMINOGLYCOSIDE PHOSPHOTRANSFERASE-RELATED-RELATED"/>
    <property type="match status" value="1"/>
</dbReference>
<dbReference type="Gene3D" id="3.90.1200.10">
    <property type="match status" value="1"/>
</dbReference>
<accession>A0AA39NNC9</accession>